<evidence type="ECO:0000256" key="4">
    <source>
        <dbReference type="ARBA" id="ARBA00012982"/>
    </source>
</evidence>
<reference evidence="11 12" key="1">
    <citation type="submission" date="2023-09" db="EMBL/GenBank/DDBJ databases">
        <authorList>
            <person name="Rey-Velasco X."/>
        </authorList>
    </citation>
    <scope>NUCLEOTIDE SEQUENCE [LARGE SCALE GENOMIC DNA]</scope>
    <source>
        <strain evidence="11 12">W335</strain>
    </source>
</reference>
<evidence type="ECO:0000256" key="8">
    <source>
        <dbReference type="ARBA" id="ARBA00023239"/>
    </source>
</evidence>
<dbReference type="InterPro" id="IPR007115">
    <property type="entry name" value="6-PTP_synth/QueD"/>
</dbReference>
<sequence length="280" mass="31258">MQLFVDQITVIDCGVLDRLRGLMGVSWIVDLSLTGEIDTHTGMIVDFGPVKTLVKQRLDALVDHRLLVPGQATGLGRADTDEGLSLHFHDDAGYRVDYLAPADAVCVLPTETIEPAVVAALLEADLRPRLPDRVSGLSLTLREEIIHGAEYQYCHGLAAHDGNCQRLAHGHRCRLEIEVDGQPSPTHAQRWSRQWRQVFLGSREHLIGDASVTRYRFGYTAEQGRFELELDARRCVLLDGPSTVENIARHIAEQLKREQPDRRFRVRAFEGVNKGAVAES</sequence>
<evidence type="ECO:0000256" key="3">
    <source>
        <dbReference type="ARBA" id="ARBA00008900"/>
    </source>
</evidence>
<comment type="pathway">
    <text evidence="2">Purine metabolism; 7-cyano-7-deazaguanine biosynthesis.</text>
</comment>
<dbReference type="PANTHER" id="PTHR12589:SF7">
    <property type="entry name" value="6-PYRUVOYL TETRAHYDROBIOPTERIN SYNTHASE"/>
    <property type="match status" value="1"/>
</dbReference>
<evidence type="ECO:0000313" key="11">
    <source>
        <dbReference type="EMBL" id="MDT0633778.1"/>
    </source>
</evidence>
<evidence type="ECO:0000256" key="9">
    <source>
        <dbReference type="ARBA" id="ARBA00031449"/>
    </source>
</evidence>
<dbReference type="Gene3D" id="3.30.479.10">
    <property type="entry name" value="6-pyruvoyl tetrahydropterin synthase/QueD"/>
    <property type="match status" value="2"/>
</dbReference>
<dbReference type="SUPFAM" id="SSF55620">
    <property type="entry name" value="Tetrahydrobiopterin biosynthesis enzymes-like"/>
    <property type="match status" value="2"/>
</dbReference>
<name>A0ABU3BWV1_9GAMM</name>
<dbReference type="Pfam" id="PF01242">
    <property type="entry name" value="PTPS"/>
    <property type="match status" value="2"/>
</dbReference>
<evidence type="ECO:0000256" key="1">
    <source>
        <dbReference type="ARBA" id="ARBA00001947"/>
    </source>
</evidence>
<gene>
    <name evidence="11" type="ORF">RM532_02265</name>
</gene>
<dbReference type="Proteomes" id="UP001251857">
    <property type="component" value="Unassembled WGS sequence"/>
</dbReference>
<comment type="catalytic activity">
    <reaction evidence="10">
        <text>7,8-dihydroneopterin 3'-triphosphate + H2O = 6-carboxy-5,6,7,8-tetrahydropterin + triphosphate + acetaldehyde + 2 H(+)</text>
        <dbReference type="Rhea" id="RHEA:27966"/>
        <dbReference type="ChEBI" id="CHEBI:15343"/>
        <dbReference type="ChEBI" id="CHEBI:15377"/>
        <dbReference type="ChEBI" id="CHEBI:15378"/>
        <dbReference type="ChEBI" id="CHEBI:18036"/>
        <dbReference type="ChEBI" id="CHEBI:58462"/>
        <dbReference type="ChEBI" id="CHEBI:61032"/>
        <dbReference type="EC" id="4.1.2.50"/>
    </reaction>
</comment>
<evidence type="ECO:0000313" key="12">
    <source>
        <dbReference type="Proteomes" id="UP001251857"/>
    </source>
</evidence>
<comment type="caution">
    <text evidence="11">The sequence shown here is derived from an EMBL/GenBank/DDBJ whole genome shotgun (WGS) entry which is preliminary data.</text>
</comment>
<dbReference type="EMBL" id="JAVRIB010000002">
    <property type="protein sequence ID" value="MDT0633778.1"/>
    <property type="molecule type" value="Genomic_DNA"/>
</dbReference>
<evidence type="ECO:0000256" key="7">
    <source>
        <dbReference type="ARBA" id="ARBA00022833"/>
    </source>
</evidence>
<organism evidence="11 12">
    <name type="scientific">Spectribacter hydrogenoxidans</name>
    <dbReference type="NCBI Taxonomy" id="3075608"/>
    <lineage>
        <taxon>Bacteria</taxon>
        <taxon>Pseudomonadati</taxon>
        <taxon>Pseudomonadota</taxon>
        <taxon>Gammaproteobacteria</taxon>
        <taxon>Salinisphaerales</taxon>
        <taxon>Salinisphaeraceae</taxon>
        <taxon>Spectribacter</taxon>
    </lineage>
</organism>
<dbReference type="PANTHER" id="PTHR12589">
    <property type="entry name" value="PYRUVOYL TETRAHYDROBIOPTERIN SYNTHASE"/>
    <property type="match status" value="1"/>
</dbReference>
<comment type="similarity">
    <text evidence="3">Belongs to the PTPS family. QueD subfamily.</text>
</comment>
<keyword evidence="7" id="KW-0862">Zinc</keyword>
<dbReference type="EC" id="4.1.2.50" evidence="4"/>
<proteinExistence type="inferred from homology"/>
<evidence type="ECO:0000256" key="2">
    <source>
        <dbReference type="ARBA" id="ARBA00005061"/>
    </source>
</evidence>
<keyword evidence="8" id="KW-0456">Lyase</keyword>
<comment type="cofactor">
    <cofactor evidence="1">
        <name>Zn(2+)</name>
        <dbReference type="ChEBI" id="CHEBI:29105"/>
    </cofactor>
</comment>
<keyword evidence="12" id="KW-1185">Reference proteome</keyword>
<accession>A0ABU3BWV1</accession>
<keyword evidence="6" id="KW-0479">Metal-binding</keyword>
<evidence type="ECO:0000256" key="10">
    <source>
        <dbReference type="ARBA" id="ARBA00048807"/>
    </source>
</evidence>
<dbReference type="InterPro" id="IPR038418">
    <property type="entry name" value="6-PTP_synth/QueD_sf"/>
</dbReference>
<evidence type="ECO:0000256" key="6">
    <source>
        <dbReference type="ARBA" id="ARBA00022723"/>
    </source>
</evidence>
<evidence type="ECO:0000256" key="5">
    <source>
        <dbReference type="ARBA" id="ARBA00018141"/>
    </source>
</evidence>
<protein>
    <recommendedName>
        <fullName evidence="5">6-carboxy-5,6,7,8-tetrahydropterin synthase</fullName>
        <ecNumber evidence="4">4.1.2.50</ecNumber>
    </recommendedName>
    <alternativeName>
        <fullName evidence="9">Queuosine biosynthesis protein QueD</fullName>
    </alternativeName>
</protein>
<dbReference type="RefSeq" id="WP_311651503.1">
    <property type="nucleotide sequence ID" value="NZ_JAVRIB010000002.1"/>
</dbReference>